<evidence type="ECO:0000256" key="11">
    <source>
        <dbReference type="SAM" id="Phobius"/>
    </source>
</evidence>
<keyword evidence="15" id="KW-1185">Reference proteome</keyword>
<evidence type="ECO:0000256" key="9">
    <source>
        <dbReference type="RuleBase" id="RU003945"/>
    </source>
</evidence>
<keyword evidence="2" id="KW-0813">Transport</keyword>
<evidence type="ECO:0000259" key="13">
    <source>
        <dbReference type="Pfam" id="PF02096"/>
    </source>
</evidence>
<feature type="region of interest" description="Disordered" evidence="10">
    <location>
        <begin position="301"/>
        <end position="325"/>
    </location>
</feature>
<dbReference type="PROSITE" id="PS51257">
    <property type="entry name" value="PROKAR_LIPOPROTEIN"/>
    <property type="match status" value="1"/>
</dbReference>
<evidence type="ECO:0000256" key="6">
    <source>
        <dbReference type="ARBA" id="ARBA00022989"/>
    </source>
</evidence>
<gene>
    <name evidence="14" type="primary">yidC</name>
    <name evidence="14" type="ORF">ACFQ4R_09095</name>
</gene>
<feature type="signal peptide" evidence="12">
    <location>
        <begin position="1"/>
        <end position="25"/>
    </location>
</feature>
<evidence type="ECO:0000256" key="2">
    <source>
        <dbReference type="ARBA" id="ARBA00022448"/>
    </source>
</evidence>
<evidence type="ECO:0000256" key="3">
    <source>
        <dbReference type="ARBA" id="ARBA00022475"/>
    </source>
</evidence>
<keyword evidence="3" id="KW-1003">Cell membrane</keyword>
<evidence type="ECO:0000256" key="12">
    <source>
        <dbReference type="SAM" id="SignalP"/>
    </source>
</evidence>
<evidence type="ECO:0000256" key="10">
    <source>
        <dbReference type="SAM" id="MobiDB-lite"/>
    </source>
</evidence>
<feature type="domain" description="Membrane insertase YidC/Oxa/ALB C-terminal" evidence="13">
    <location>
        <begin position="67"/>
        <end position="253"/>
    </location>
</feature>
<feature type="compositionally biased region" description="Polar residues" evidence="10">
    <location>
        <begin position="301"/>
        <end position="319"/>
    </location>
</feature>
<dbReference type="PANTHER" id="PTHR12428:SF65">
    <property type="entry name" value="CYTOCHROME C OXIDASE ASSEMBLY PROTEIN COX18, MITOCHONDRIAL"/>
    <property type="match status" value="1"/>
</dbReference>
<evidence type="ECO:0000256" key="5">
    <source>
        <dbReference type="ARBA" id="ARBA00022927"/>
    </source>
</evidence>
<evidence type="ECO:0000313" key="15">
    <source>
        <dbReference type="Proteomes" id="UP001597191"/>
    </source>
</evidence>
<evidence type="ECO:0000256" key="7">
    <source>
        <dbReference type="ARBA" id="ARBA00023136"/>
    </source>
</evidence>
<feature type="transmembrane region" description="Helical" evidence="11">
    <location>
        <begin position="144"/>
        <end position="163"/>
    </location>
</feature>
<dbReference type="CDD" id="cd20070">
    <property type="entry name" value="5TM_YidC_Alb3"/>
    <property type="match status" value="1"/>
</dbReference>
<comment type="caution">
    <text evidence="14">The sequence shown here is derived from an EMBL/GenBank/DDBJ whole genome shotgun (WGS) entry which is preliminary data.</text>
</comment>
<evidence type="ECO:0000256" key="4">
    <source>
        <dbReference type="ARBA" id="ARBA00022692"/>
    </source>
</evidence>
<dbReference type="Proteomes" id="UP001597191">
    <property type="component" value="Unassembled WGS sequence"/>
</dbReference>
<dbReference type="EMBL" id="JBHTOH010000086">
    <property type="protein sequence ID" value="MFD1411739.1"/>
    <property type="molecule type" value="Genomic_DNA"/>
</dbReference>
<dbReference type="PANTHER" id="PTHR12428">
    <property type="entry name" value="OXA1"/>
    <property type="match status" value="1"/>
</dbReference>
<evidence type="ECO:0000256" key="8">
    <source>
        <dbReference type="ARBA" id="ARBA00023186"/>
    </source>
</evidence>
<feature type="transmembrane region" description="Helical" evidence="11">
    <location>
        <begin position="66"/>
        <end position="87"/>
    </location>
</feature>
<dbReference type="InterPro" id="IPR001708">
    <property type="entry name" value="YidC/ALB3/OXA1/COX18"/>
</dbReference>
<dbReference type="InterPro" id="IPR028055">
    <property type="entry name" value="YidC/Oxa/ALB_C"/>
</dbReference>
<keyword evidence="7 11" id="KW-0472">Membrane</keyword>
<organism evidence="14 15">
    <name type="scientific">Lapidilactobacillus gannanensis</name>
    <dbReference type="NCBI Taxonomy" id="2486002"/>
    <lineage>
        <taxon>Bacteria</taxon>
        <taxon>Bacillati</taxon>
        <taxon>Bacillota</taxon>
        <taxon>Bacilli</taxon>
        <taxon>Lactobacillales</taxon>
        <taxon>Lactobacillaceae</taxon>
        <taxon>Lapidilactobacillus</taxon>
    </lineage>
</organism>
<accession>A0ABW4BP76</accession>
<feature type="chain" id="PRO_5045654681" evidence="12">
    <location>
        <begin position="26"/>
        <end position="325"/>
    </location>
</feature>
<evidence type="ECO:0000313" key="14">
    <source>
        <dbReference type="EMBL" id="MFD1411739.1"/>
    </source>
</evidence>
<reference evidence="15" key="1">
    <citation type="journal article" date="2019" name="Int. J. Syst. Evol. Microbiol.">
        <title>The Global Catalogue of Microorganisms (GCM) 10K type strain sequencing project: providing services to taxonomists for standard genome sequencing and annotation.</title>
        <authorList>
            <consortium name="The Broad Institute Genomics Platform"/>
            <consortium name="The Broad Institute Genome Sequencing Center for Infectious Disease"/>
            <person name="Wu L."/>
            <person name="Ma J."/>
        </authorList>
    </citation>
    <scope>NUCLEOTIDE SEQUENCE [LARGE SCALE GENOMIC DNA]</scope>
    <source>
        <strain evidence="15">CCM 8937</strain>
    </source>
</reference>
<dbReference type="InterPro" id="IPR047196">
    <property type="entry name" value="YidC_ALB_C"/>
</dbReference>
<keyword evidence="4 9" id="KW-0812">Transmembrane</keyword>
<dbReference type="Pfam" id="PF02096">
    <property type="entry name" value="60KD_IMP"/>
    <property type="match status" value="1"/>
</dbReference>
<dbReference type="PRINTS" id="PR00701">
    <property type="entry name" value="60KDINNERMP"/>
</dbReference>
<keyword evidence="8" id="KW-0143">Chaperone</keyword>
<evidence type="ECO:0000256" key="1">
    <source>
        <dbReference type="ARBA" id="ARBA00004651"/>
    </source>
</evidence>
<protein>
    <submittedName>
        <fullName evidence="14">Membrane protein insertase YidC</fullName>
    </submittedName>
</protein>
<sequence>MRNKKKLLLLLGLAAVMMLVLSGCANQYQNPKVPTGFFYGSIYKYLAVPMQKLIVWFGQLVGGSNGFGWGVILITLIVRLILLPLMLHQTQKSTRQTEKMKAVKPQINMIQKARANAPAAQAAQLSQLTMDVYKKNNLSMTGGIGCLPLLLQLPIFAGLYQAVQYSPQIAKQAFFGIPLGKPSIVIAIIATLFYVGQSVLSLVGIPPEQRKQMMTMMVVGPGMTLFISLVAPAALALYFLASGIMALVQQVITTYVIMPKIKVDVDRELKENPIVTVIDEAMLAKMTQTATAAIGSTGSVKGVESQATQQNNRSRNAGKQQRRPK</sequence>
<dbReference type="RefSeq" id="WP_125650103.1">
    <property type="nucleotide sequence ID" value="NZ_JBHTOH010000086.1"/>
</dbReference>
<dbReference type="NCBIfam" id="TIGR03592">
    <property type="entry name" value="yidC_oxa1_cterm"/>
    <property type="match status" value="1"/>
</dbReference>
<keyword evidence="5" id="KW-0653">Protein transport</keyword>
<feature type="transmembrane region" description="Helical" evidence="11">
    <location>
        <begin position="225"/>
        <end position="248"/>
    </location>
</feature>
<feature type="transmembrane region" description="Helical" evidence="11">
    <location>
        <begin position="183"/>
        <end position="205"/>
    </location>
</feature>
<name>A0ABW4BP76_9LACO</name>
<comment type="subcellular location">
    <subcellularLocation>
        <location evidence="1">Cell membrane</location>
        <topology evidence="1">Multi-pass membrane protein</topology>
    </subcellularLocation>
    <subcellularLocation>
        <location evidence="9">Membrane</location>
        <topology evidence="9">Multi-pass membrane protein</topology>
    </subcellularLocation>
</comment>
<proteinExistence type="inferred from homology"/>
<keyword evidence="6 11" id="KW-1133">Transmembrane helix</keyword>
<comment type="similarity">
    <text evidence="9">Belongs to the OXA1/ALB3/YidC family.</text>
</comment>
<keyword evidence="12" id="KW-0732">Signal</keyword>